<organism evidence="1 2">
    <name type="scientific">Paracoccus yeei</name>
    <dbReference type="NCBI Taxonomy" id="147645"/>
    <lineage>
        <taxon>Bacteria</taxon>
        <taxon>Pseudomonadati</taxon>
        <taxon>Pseudomonadota</taxon>
        <taxon>Alphaproteobacteria</taxon>
        <taxon>Rhodobacterales</taxon>
        <taxon>Paracoccaceae</taxon>
        <taxon>Paracoccus</taxon>
    </lineage>
</organism>
<dbReference type="EMBL" id="CP020442">
    <property type="protein sequence ID" value="ARC38563.1"/>
    <property type="molecule type" value="Genomic_DNA"/>
</dbReference>
<protein>
    <submittedName>
        <fullName evidence="1">Protein moxZ</fullName>
    </submittedName>
</protein>
<keyword evidence="2" id="KW-1185">Reference proteome</keyword>
<gene>
    <name evidence="1" type="ORF">A6J80_13925</name>
</gene>
<evidence type="ECO:0000313" key="2">
    <source>
        <dbReference type="Proteomes" id="UP000191257"/>
    </source>
</evidence>
<dbReference type="KEGG" id="pye:A6J80_13925"/>
<name>A0A1V0GXG2_9RHOB</name>
<sequence>MTRFRPVVPRRGYAATAAIFLALSGCYEEKDETIPQPAQDSAAVAPADAAPDWLEVEDPRTPEAFLAGASGLPAAQLAPSLATLTAHYRESPRMIANRVLQLWREYPDVSLDRMMADLVPPADAPQQSLGPVAQQYRVLRDRGADHAEALAGARGGAGR</sequence>
<proteinExistence type="predicted"/>
<reference evidence="1" key="1">
    <citation type="submission" date="2017-12" db="EMBL/GenBank/DDBJ databases">
        <title>FDA dAtabase for Regulatory Grade micrObial Sequences (FDA-ARGOS): Supporting development and validation of Infectious Disease Dx tests.</title>
        <authorList>
            <person name="Campos J."/>
            <person name="Goldberg B."/>
            <person name="Tallon L."/>
            <person name="Sadzewicz L."/>
            <person name="Sengamalay N."/>
            <person name="Ott S."/>
            <person name="Godinez A."/>
            <person name="Nagaraj S."/>
            <person name="Vyas G."/>
            <person name="Aluvathingal J."/>
            <person name="Nadendla S."/>
            <person name="Geyer C."/>
            <person name="Nandy P."/>
            <person name="Hobson J."/>
            <person name="Sichtig H."/>
        </authorList>
    </citation>
    <scope>NUCLEOTIDE SEQUENCE</scope>
    <source>
        <strain evidence="1">FDAARGOS_252</strain>
    </source>
</reference>
<accession>A0A1V0GXG2</accession>
<dbReference type="AlphaFoldDB" id="A0A1V0GXG2"/>
<dbReference type="STRING" id="147645.A6J80_13925"/>
<dbReference type="Proteomes" id="UP000191257">
    <property type="component" value="Chromosome"/>
</dbReference>
<dbReference type="PROSITE" id="PS51257">
    <property type="entry name" value="PROKAR_LIPOPROTEIN"/>
    <property type="match status" value="1"/>
</dbReference>
<evidence type="ECO:0000313" key="1">
    <source>
        <dbReference type="EMBL" id="ARC38563.1"/>
    </source>
</evidence>